<accession>A0A8D9L1R6</accession>
<protein>
    <submittedName>
        <fullName evidence="1">Uncharacterized protein</fullName>
    </submittedName>
</protein>
<sequence>MAGRLLGKVATPSLILKNTEAQSIKVVTSLSDNQLLTK</sequence>
<name>A0A8D9L1R6_PARDI</name>
<comment type="caution">
    <text evidence="1">The sequence shown here is derived from an EMBL/GenBank/DDBJ whole genome shotgun (WGS) entry which is preliminary data.</text>
</comment>
<gene>
    <name evidence="1" type="ORF">ERS852380_00295</name>
</gene>
<evidence type="ECO:0000313" key="1">
    <source>
        <dbReference type="EMBL" id="CUN41553.1"/>
    </source>
</evidence>
<evidence type="ECO:0000313" key="2">
    <source>
        <dbReference type="Proteomes" id="UP000095455"/>
    </source>
</evidence>
<proteinExistence type="predicted"/>
<dbReference type="EMBL" id="CYYK01000001">
    <property type="protein sequence ID" value="CUN41553.1"/>
    <property type="molecule type" value="Genomic_DNA"/>
</dbReference>
<organism evidence="1 2">
    <name type="scientific">Parabacteroides distasonis</name>
    <dbReference type="NCBI Taxonomy" id="823"/>
    <lineage>
        <taxon>Bacteria</taxon>
        <taxon>Pseudomonadati</taxon>
        <taxon>Bacteroidota</taxon>
        <taxon>Bacteroidia</taxon>
        <taxon>Bacteroidales</taxon>
        <taxon>Tannerellaceae</taxon>
        <taxon>Parabacteroides</taxon>
    </lineage>
</organism>
<dbReference type="AlphaFoldDB" id="A0A8D9L1R6"/>
<dbReference type="Proteomes" id="UP000095455">
    <property type="component" value="Unassembled WGS sequence"/>
</dbReference>
<reference evidence="1 2" key="1">
    <citation type="submission" date="2015-09" db="EMBL/GenBank/DDBJ databases">
        <authorList>
            <consortium name="Pathogen Informatics"/>
        </authorList>
    </citation>
    <scope>NUCLEOTIDE SEQUENCE [LARGE SCALE GENOMIC DNA]</scope>
    <source>
        <strain evidence="1 2">2789STDY5608822</strain>
    </source>
</reference>